<proteinExistence type="predicted"/>
<dbReference type="EMBL" id="BGPR01064427">
    <property type="protein sequence ID" value="GBO39409.1"/>
    <property type="molecule type" value="Genomic_DNA"/>
</dbReference>
<dbReference type="AlphaFoldDB" id="A0A4Y2WQG6"/>
<protein>
    <submittedName>
        <fullName evidence="1">Uncharacterized protein</fullName>
    </submittedName>
</protein>
<name>A0A4Y2WQG6_ARAVE</name>
<dbReference type="Proteomes" id="UP000499080">
    <property type="component" value="Unassembled WGS sequence"/>
</dbReference>
<gene>
    <name evidence="1" type="ORF">AVEN_246216_1</name>
</gene>
<keyword evidence="2" id="KW-1185">Reference proteome</keyword>
<evidence type="ECO:0000313" key="1">
    <source>
        <dbReference type="EMBL" id="GBO39409.1"/>
    </source>
</evidence>
<evidence type="ECO:0000313" key="2">
    <source>
        <dbReference type="Proteomes" id="UP000499080"/>
    </source>
</evidence>
<accession>A0A4Y2WQG6</accession>
<sequence length="191" mass="20442">MHHLPFAAARPQALRSFGGKGVMVVEALTTMRSQQRVKSVWQVRPFHTLLLEKVSNNVIIQAGSDLITMSTGGFPFNQPSLGRKVPVLGIASGQLIATSREVSSSTREGSVLVTYSSGPCLITISSGHVTTSNISRPVLRAAGGKVPSSGPNSGHFPPNTIQISDKTVNPFGAEMHTYRRFVTFQSGLCPR</sequence>
<organism evidence="1 2">
    <name type="scientific">Araneus ventricosus</name>
    <name type="common">Orbweaver spider</name>
    <name type="synonym">Epeira ventricosa</name>
    <dbReference type="NCBI Taxonomy" id="182803"/>
    <lineage>
        <taxon>Eukaryota</taxon>
        <taxon>Metazoa</taxon>
        <taxon>Ecdysozoa</taxon>
        <taxon>Arthropoda</taxon>
        <taxon>Chelicerata</taxon>
        <taxon>Arachnida</taxon>
        <taxon>Araneae</taxon>
        <taxon>Araneomorphae</taxon>
        <taxon>Entelegynae</taxon>
        <taxon>Araneoidea</taxon>
        <taxon>Araneidae</taxon>
        <taxon>Araneus</taxon>
    </lineage>
</organism>
<reference evidence="1 2" key="1">
    <citation type="journal article" date="2019" name="Sci. Rep.">
        <title>Orb-weaving spider Araneus ventricosus genome elucidates the spidroin gene catalogue.</title>
        <authorList>
            <person name="Kono N."/>
            <person name="Nakamura H."/>
            <person name="Ohtoshi R."/>
            <person name="Moran D.A.P."/>
            <person name="Shinohara A."/>
            <person name="Yoshida Y."/>
            <person name="Fujiwara M."/>
            <person name="Mori M."/>
            <person name="Tomita M."/>
            <person name="Arakawa K."/>
        </authorList>
    </citation>
    <scope>NUCLEOTIDE SEQUENCE [LARGE SCALE GENOMIC DNA]</scope>
</reference>
<comment type="caution">
    <text evidence="1">The sequence shown here is derived from an EMBL/GenBank/DDBJ whole genome shotgun (WGS) entry which is preliminary data.</text>
</comment>